<dbReference type="EMBL" id="BAAAQN010000029">
    <property type="protein sequence ID" value="GAA2040382.1"/>
    <property type="molecule type" value="Genomic_DNA"/>
</dbReference>
<proteinExistence type="predicted"/>
<keyword evidence="3" id="KW-1185">Reference proteome</keyword>
<comment type="caution">
    <text evidence="2">The sequence shown here is derived from an EMBL/GenBank/DDBJ whole genome shotgun (WGS) entry which is preliminary data.</text>
</comment>
<gene>
    <name evidence="2" type="ORF">GCM10009839_48170</name>
</gene>
<reference evidence="2 3" key="1">
    <citation type="journal article" date="2019" name="Int. J. Syst. Evol. Microbiol.">
        <title>The Global Catalogue of Microorganisms (GCM) 10K type strain sequencing project: providing services to taxonomists for standard genome sequencing and annotation.</title>
        <authorList>
            <consortium name="The Broad Institute Genomics Platform"/>
            <consortium name="The Broad Institute Genome Sequencing Center for Infectious Disease"/>
            <person name="Wu L."/>
            <person name="Ma J."/>
        </authorList>
    </citation>
    <scope>NUCLEOTIDE SEQUENCE [LARGE SCALE GENOMIC DNA]</scope>
    <source>
        <strain evidence="2 3">JCM 16014</strain>
    </source>
</reference>
<evidence type="ECO:0000313" key="3">
    <source>
        <dbReference type="Proteomes" id="UP001500751"/>
    </source>
</evidence>
<feature type="transmembrane region" description="Helical" evidence="1">
    <location>
        <begin position="176"/>
        <end position="194"/>
    </location>
</feature>
<keyword evidence="1" id="KW-0812">Transmembrane</keyword>
<name>A0ABN2UPP9_9ACTN</name>
<evidence type="ECO:0008006" key="4">
    <source>
        <dbReference type="Google" id="ProtNLM"/>
    </source>
</evidence>
<keyword evidence="1" id="KW-0472">Membrane</keyword>
<feature type="transmembrane region" description="Helical" evidence="1">
    <location>
        <begin position="35"/>
        <end position="53"/>
    </location>
</feature>
<keyword evidence="1" id="KW-1133">Transmembrane helix</keyword>
<protein>
    <recommendedName>
        <fullName evidence="4">DUF3592 domain-containing protein</fullName>
    </recommendedName>
</protein>
<accession>A0ABN2UPP9</accession>
<organism evidence="2 3">
    <name type="scientific">Catenulispora yoronensis</name>
    <dbReference type="NCBI Taxonomy" id="450799"/>
    <lineage>
        <taxon>Bacteria</taxon>
        <taxon>Bacillati</taxon>
        <taxon>Actinomycetota</taxon>
        <taxon>Actinomycetes</taxon>
        <taxon>Catenulisporales</taxon>
        <taxon>Catenulisporaceae</taxon>
        <taxon>Catenulispora</taxon>
    </lineage>
</organism>
<sequence length="195" mass="20702">MGLVLWVLAGGELGAVAVGATKLGSPDASGVVEFVVGINLVPWTGLAGIGALLGGQHKRLGLSAAGPTEAAAARIESSRAVGEGPNFPVELDLTVAPEGKRAFRTNARPSVNLMDLDRYREGRNVVVDYDPHRPWEVTVRADPGAEWVERIALAAIDTAPEESRPKKPVHPATKRTKWYALASTAVGFALWFVVF</sequence>
<dbReference type="Proteomes" id="UP001500751">
    <property type="component" value="Unassembled WGS sequence"/>
</dbReference>
<evidence type="ECO:0000256" key="1">
    <source>
        <dbReference type="SAM" id="Phobius"/>
    </source>
</evidence>
<evidence type="ECO:0000313" key="2">
    <source>
        <dbReference type="EMBL" id="GAA2040382.1"/>
    </source>
</evidence>